<accession>A0A1V0SFD5</accession>
<keyword evidence="4" id="KW-0808">Transferase</keyword>
<dbReference type="Pfam" id="PF04851">
    <property type="entry name" value="ResIII"/>
    <property type="match status" value="1"/>
</dbReference>
<dbReference type="InterPro" id="IPR014001">
    <property type="entry name" value="Helicase_ATP-bd"/>
</dbReference>
<feature type="coiled-coil region" evidence="2">
    <location>
        <begin position="776"/>
        <end position="804"/>
    </location>
</feature>
<dbReference type="GO" id="GO:0008168">
    <property type="term" value="F:methyltransferase activity"/>
    <property type="evidence" value="ECO:0007669"/>
    <property type="project" value="UniProtKB-KW"/>
</dbReference>
<dbReference type="GO" id="GO:0016787">
    <property type="term" value="F:hydrolase activity"/>
    <property type="evidence" value="ECO:0007669"/>
    <property type="project" value="UniProtKB-KW"/>
</dbReference>
<name>A0A1V0SFD5_9VIRU</name>
<evidence type="ECO:0000259" key="3">
    <source>
        <dbReference type="PROSITE" id="PS51192"/>
    </source>
</evidence>
<dbReference type="InterPro" id="IPR027417">
    <property type="entry name" value="P-loop_NTPase"/>
</dbReference>
<gene>
    <name evidence="4" type="ORF">Hokovirus_1_233</name>
</gene>
<reference evidence="4" key="1">
    <citation type="journal article" date="2017" name="Science">
        <title>Giant viruses with an expanded complement of translation system components.</title>
        <authorList>
            <person name="Schulz F."/>
            <person name="Yutin N."/>
            <person name="Ivanova N.N."/>
            <person name="Ortega D.R."/>
            <person name="Lee T.K."/>
            <person name="Vierheilig J."/>
            <person name="Daims H."/>
            <person name="Horn M."/>
            <person name="Wagner M."/>
            <person name="Jensen G.J."/>
            <person name="Kyrpides N.C."/>
            <person name="Koonin E.V."/>
            <person name="Woyke T."/>
        </authorList>
    </citation>
    <scope>NUCLEOTIDE SEQUENCE</scope>
    <source>
        <strain evidence="4">HKV1</strain>
    </source>
</reference>
<keyword evidence="1" id="KW-0378">Hydrolase</keyword>
<evidence type="ECO:0000256" key="2">
    <source>
        <dbReference type="SAM" id="Coils"/>
    </source>
</evidence>
<feature type="domain" description="Helicase ATP-binding" evidence="3">
    <location>
        <begin position="229"/>
        <end position="384"/>
    </location>
</feature>
<protein>
    <submittedName>
        <fullName evidence="4">Putative site-specific DNA-methyltransferase</fullName>
    </submittedName>
</protein>
<keyword evidence="2" id="KW-0175">Coiled coil</keyword>
<organism evidence="4">
    <name type="scientific">Hokovirus HKV1</name>
    <dbReference type="NCBI Taxonomy" id="1977638"/>
    <lineage>
        <taxon>Viruses</taxon>
        <taxon>Varidnaviria</taxon>
        <taxon>Bamfordvirae</taxon>
        <taxon>Nucleocytoviricota</taxon>
        <taxon>Megaviricetes</taxon>
        <taxon>Imitervirales</taxon>
        <taxon>Mimiviridae</taxon>
        <taxon>Klosneuvirinae</taxon>
        <taxon>Hokovirus</taxon>
    </lineage>
</organism>
<proteinExistence type="predicted"/>
<dbReference type="GO" id="GO:0003677">
    <property type="term" value="F:DNA binding"/>
    <property type="evidence" value="ECO:0007669"/>
    <property type="project" value="InterPro"/>
</dbReference>
<dbReference type="EMBL" id="KY684103">
    <property type="protein sequence ID" value="ARF10354.1"/>
    <property type="molecule type" value="Genomic_DNA"/>
</dbReference>
<dbReference type="InterPro" id="IPR006935">
    <property type="entry name" value="Helicase/UvrB_N"/>
</dbReference>
<dbReference type="GO" id="GO:0032259">
    <property type="term" value="P:methylation"/>
    <property type="evidence" value="ECO:0007669"/>
    <property type="project" value="UniProtKB-KW"/>
</dbReference>
<dbReference type="GO" id="GO:0005524">
    <property type="term" value="F:ATP binding"/>
    <property type="evidence" value="ECO:0007669"/>
    <property type="project" value="InterPro"/>
</dbReference>
<sequence length="953" mass="112325">MNILEFINHIINFKNVDDILNSYNTQSEKGIIFEKLFDIIIKFGFCDIFPKSDFNYFLGNSNNAKLKLLKYANQYLIKNIFDGNASGCSDITLQNKNNNQYIFISSKYPKTPDDYNKQKSIDYYDIQNIIAMASENKYIYKDYKIYLLVPNKKQLLEKAKNANETSNYITKHIIEENILDKTDLNKYFLNFKKHVSKNIKKDLNEIYFCPKENLNLRFHQELITQKTSNLIEEGHKSFLWGCKCRSGKTFMIGGIINKQYEIKKKLNVLIITPAPTETLPQFTDDLFLKFKDFDKFKIHNIKNIENIQTSINNIFIMSKQLLQKYINDNTIKIIKNLNLDIIAFDENHFSGTTDLSKDIIKSYCSKNTVKIYLTATYKKPLQEWNIQDECQMFWDIEDEQICKSILIDENNINKLIDKHGKIYINTTIDYYKALGLTIQDIFKVYQNMPDLHLLTNMFDRQRYDIIKENIMNSCYGFSFDVLFSLTKNKRFKYENEVNTILRYITGSHKEIDYKVMDKSIYTRINNICSRQPFVQIWFLPSDNINLISKNLKLLMSDNKILKNYNVMCINRKNNDLVKDVKDEILKQEIIARSENKQGLILLAGNMLSLGITINSCDVVMLLNNTLSSDKVMQQMYRCMTEAKDKKCGIVVDLNISRVLQTCINHTIYKNNTNIENKIKYLIENNLINIDIDMFNIKQLNTDAIIKKLMDIWKQDPINNFKTLLRNLDNDYIMFDNNTQKLLNTCFINSTKEKNINATIEIKDDNDESQILPTGKQKMQETELENELEQNKNNEEEKKKKEEIQISFTKDVLPYIIPLACILTINNTNKDFIEMLNDIKKNKELLEIFDDQSLIWWNKKDLINIIHDIINKYFNKNSNTYNISIQFKMSIQSLLDRPKELLELINDCLKPKAIEKRAFGEVFTPLIKKGHYCQSDYIFNFLISNRHAYFYLEK</sequence>
<keyword evidence="4" id="KW-0489">Methyltransferase</keyword>
<dbReference type="PROSITE" id="PS51192">
    <property type="entry name" value="HELICASE_ATP_BIND_1"/>
    <property type="match status" value="1"/>
</dbReference>
<dbReference type="Gene3D" id="3.40.50.300">
    <property type="entry name" value="P-loop containing nucleotide triphosphate hydrolases"/>
    <property type="match status" value="2"/>
</dbReference>
<evidence type="ECO:0000313" key="4">
    <source>
        <dbReference type="EMBL" id="ARF10354.1"/>
    </source>
</evidence>
<evidence type="ECO:0000256" key="1">
    <source>
        <dbReference type="ARBA" id="ARBA00022801"/>
    </source>
</evidence>
<dbReference type="SUPFAM" id="SSF52540">
    <property type="entry name" value="P-loop containing nucleoside triphosphate hydrolases"/>
    <property type="match status" value="2"/>
</dbReference>